<evidence type="ECO:0000256" key="5">
    <source>
        <dbReference type="PROSITE-ProRule" id="PRU00221"/>
    </source>
</evidence>
<name>A0AAQ3N2H7_VIGMU</name>
<organism evidence="6 7">
    <name type="scientific">Vigna mungo</name>
    <name type="common">Black gram</name>
    <name type="synonym">Phaseolus mungo</name>
    <dbReference type="NCBI Taxonomy" id="3915"/>
    <lineage>
        <taxon>Eukaryota</taxon>
        <taxon>Viridiplantae</taxon>
        <taxon>Streptophyta</taxon>
        <taxon>Embryophyta</taxon>
        <taxon>Tracheophyta</taxon>
        <taxon>Spermatophyta</taxon>
        <taxon>Magnoliopsida</taxon>
        <taxon>eudicotyledons</taxon>
        <taxon>Gunneridae</taxon>
        <taxon>Pentapetalae</taxon>
        <taxon>rosids</taxon>
        <taxon>fabids</taxon>
        <taxon>Fabales</taxon>
        <taxon>Fabaceae</taxon>
        <taxon>Papilionoideae</taxon>
        <taxon>50 kb inversion clade</taxon>
        <taxon>NPAAA clade</taxon>
        <taxon>indigoferoid/millettioid clade</taxon>
        <taxon>Phaseoleae</taxon>
        <taxon>Vigna</taxon>
    </lineage>
</organism>
<keyword evidence="1 5" id="KW-0853">WD repeat</keyword>
<gene>
    <name evidence="6" type="ORF">V8G54_023071</name>
</gene>
<evidence type="ECO:0000256" key="4">
    <source>
        <dbReference type="ARBA" id="ARBA00040390"/>
    </source>
</evidence>
<reference evidence="6 7" key="1">
    <citation type="journal article" date="2023" name="Life. Sci Alliance">
        <title>Evolutionary insights into 3D genome organization and epigenetic landscape of Vigna mungo.</title>
        <authorList>
            <person name="Junaid A."/>
            <person name="Singh B."/>
            <person name="Bhatia S."/>
        </authorList>
    </citation>
    <scope>NUCLEOTIDE SEQUENCE [LARGE SCALE GENOMIC DNA]</scope>
    <source>
        <strain evidence="6">Urdbean</strain>
    </source>
</reference>
<dbReference type="GO" id="GO:0003723">
    <property type="term" value="F:RNA binding"/>
    <property type="evidence" value="ECO:0007669"/>
    <property type="project" value="TreeGrafter"/>
</dbReference>
<feature type="repeat" description="WD" evidence="5">
    <location>
        <begin position="222"/>
        <end position="248"/>
    </location>
</feature>
<comment type="similarity">
    <text evidence="3">Belongs to the WD repeat STRAP family.</text>
</comment>
<evidence type="ECO:0000313" key="7">
    <source>
        <dbReference type="Proteomes" id="UP001374535"/>
    </source>
</evidence>
<proteinExistence type="inferred from homology"/>
<sequence>MIRCVIDVPMIKSKQRIDVCLCPRAIMGAWEWMMQQLLLCSFVFALSIILRRHEVWCGVHYYPRIFLQLPICPSTCYSNPHFEPRCLKTERKMAPTVFWREVNGQLSNGVSISIPISISGDSARFITRSADQSAKLWSVQTGNQLYSFNFDSPARSVDFSVGDKLAVITERPVNAVPMSPLLDHVVIGGGQDASAVTTTDHRAGKFETKFFDKIFQEEIGGVKGHFELINALAFNPDGKSFSSGGEDGRYVRLHHLD</sequence>
<feature type="repeat" description="WD" evidence="5">
    <location>
        <begin position="116"/>
        <end position="147"/>
    </location>
</feature>
<dbReference type="Proteomes" id="UP001374535">
    <property type="component" value="Chromosome 7"/>
</dbReference>
<protein>
    <recommendedName>
        <fullName evidence="4">Serine-threonine kinase receptor-associated protein</fullName>
    </recommendedName>
</protein>
<dbReference type="Gene3D" id="2.130.10.10">
    <property type="entry name" value="YVTN repeat-like/Quinoprotein amine dehydrogenase"/>
    <property type="match status" value="2"/>
</dbReference>
<evidence type="ECO:0000256" key="2">
    <source>
        <dbReference type="ARBA" id="ARBA00022737"/>
    </source>
</evidence>
<dbReference type="InterPro" id="IPR015943">
    <property type="entry name" value="WD40/YVTN_repeat-like_dom_sf"/>
</dbReference>
<dbReference type="EMBL" id="CP144694">
    <property type="protein sequence ID" value="WVZ02265.1"/>
    <property type="molecule type" value="Genomic_DNA"/>
</dbReference>
<dbReference type="GO" id="GO:0071541">
    <property type="term" value="C:eukaryotic translation initiation factor 3 complex, eIF3m"/>
    <property type="evidence" value="ECO:0007669"/>
    <property type="project" value="TreeGrafter"/>
</dbReference>
<evidence type="ECO:0000313" key="6">
    <source>
        <dbReference type="EMBL" id="WVZ02265.1"/>
    </source>
</evidence>
<accession>A0AAQ3N2H7</accession>
<dbReference type="GO" id="GO:0002183">
    <property type="term" value="P:cytoplasmic translational initiation"/>
    <property type="evidence" value="ECO:0007669"/>
    <property type="project" value="TreeGrafter"/>
</dbReference>
<keyword evidence="7" id="KW-1185">Reference proteome</keyword>
<dbReference type="GO" id="GO:0003743">
    <property type="term" value="F:translation initiation factor activity"/>
    <property type="evidence" value="ECO:0007669"/>
    <property type="project" value="TreeGrafter"/>
</dbReference>
<dbReference type="PROSITE" id="PS50082">
    <property type="entry name" value="WD_REPEATS_2"/>
    <property type="match status" value="2"/>
</dbReference>
<dbReference type="InterPro" id="IPR001680">
    <property type="entry name" value="WD40_rpt"/>
</dbReference>
<dbReference type="PANTHER" id="PTHR19877:SF1">
    <property type="entry name" value="EUKARYOTIC TRANSLATION INITIATION FACTOR 3 SUBUNIT I"/>
    <property type="match status" value="1"/>
</dbReference>
<dbReference type="SUPFAM" id="SSF50998">
    <property type="entry name" value="Quinoprotein alcohol dehydrogenase-like"/>
    <property type="match status" value="1"/>
</dbReference>
<dbReference type="Pfam" id="PF00400">
    <property type="entry name" value="WD40"/>
    <property type="match status" value="1"/>
</dbReference>
<dbReference type="AlphaFoldDB" id="A0AAQ3N2H7"/>
<keyword evidence="2" id="KW-0677">Repeat</keyword>
<evidence type="ECO:0000256" key="3">
    <source>
        <dbReference type="ARBA" id="ARBA00038394"/>
    </source>
</evidence>
<dbReference type="InterPro" id="IPR011047">
    <property type="entry name" value="Quinoprotein_ADH-like_sf"/>
</dbReference>
<evidence type="ECO:0000256" key="1">
    <source>
        <dbReference type="ARBA" id="ARBA00022574"/>
    </source>
</evidence>
<dbReference type="PANTHER" id="PTHR19877">
    <property type="entry name" value="EUKARYOTIC TRANSLATION INITIATION FACTOR 3 SUBUNIT I"/>
    <property type="match status" value="1"/>
</dbReference>